<dbReference type="EMBL" id="JBHRZF010000009">
    <property type="protein sequence ID" value="MFC3859364.1"/>
    <property type="molecule type" value="Genomic_DNA"/>
</dbReference>
<sequence length="113" mass="12611">MAVLTTLVLGSALSVPAPYEVQEMQQFNGKTVILAAYVSPDAVGHSLLIVRNGAGKTLWKQYLGWKYHIESVNKNITVRTVRPDRRTFLRVFDLQTGEKLGEREVVEATPTQP</sequence>
<protein>
    <submittedName>
        <fullName evidence="1">Uncharacterized protein</fullName>
    </submittedName>
</protein>
<name>A0ABV8A260_9DEIO</name>
<evidence type="ECO:0000313" key="1">
    <source>
        <dbReference type="EMBL" id="MFC3859364.1"/>
    </source>
</evidence>
<reference evidence="2" key="1">
    <citation type="journal article" date="2019" name="Int. J. Syst. Evol. Microbiol.">
        <title>The Global Catalogue of Microorganisms (GCM) 10K type strain sequencing project: providing services to taxonomists for standard genome sequencing and annotation.</title>
        <authorList>
            <consortium name="The Broad Institute Genomics Platform"/>
            <consortium name="The Broad Institute Genome Sequencing Center for Infectious Disease"/>
            <person name="Wu L."/>
            <person name="Ma J."/>
        </authorList>
    </citation>
    <scope>NUCLEOTIDE SEQUENCE [LARGE SCALE GENOMIC DNA]</scope>
    <source>
        <strain evidence="2">CCTCC AB 2013263</strain>
    </source>
</reference>
<dbReference type="Proteomes" id="UP001595748">
    <property type="component" value="Unassembled WGS sequence"/>
</dbReference>
<accession>A0ABV8A260</accession>
<organism evidence="1 2">
    <name type="scientific">Deinococcus antarcticus</name>
    <dbReference type="NCBI Taxonomy" id="1298767"/>
    <lineage>
        <taxon>Bacteria</taxon>
        <taxon>Thermotogati</taxon>
        <taxon>Deinococcota</taxon>
        <taxon>Deinococci</taxon>
        <taxon>Deinococcales</taxon>
        <taxon>Deinococcaceae</taxon>
        <taxon>Deinococcus</taxon>
    </lineage>
</organism>
<dbReference type="RefSeq" id="WP_380075527.1">
    <property type="nucleotide sequence ID" value="NZ_JBHRZF010000009.1"/>
</dbReference>
<gene>
    <name evidence="1" type="ORF">ACFOPQ_01065</name>
</gene>
<evidence type="ECO:0000313" key="2">
    <source>
        <dbReference type="Proteomes" id="UP001595748"/>
    </source>
</evidence>
<comment type="caution">
    <text evidence="1">The sequence shown here is derived from an EMBL/GenBank/DDBJ whole genome shotgun (WGS) entry which is preliminary data.</text>
</comment>
<keyword evidence="2" id="KW-1185">Reference proteome</keyword>
<proteinExistence type="predicted"/>